<dbReference type="SMART" id="SM00304">
    <property type="entry name" value="HAMP"/>
    <property type="match status" value="1"/>
</dbReference>
<evidence type="ECO:0000256" key="6">
    <source>
        <dbReference type="ARBA" id="ARBA00023136"/>
    </source>
</evidence>
<dbReference type="SUPFAM" id="SSF58104">
    <property type="entry name" value="Methyl-accepting chemotaxis protein (MCP) signaling domain"/>
    <property type="match status" value="1"/>
</dbReference>
<dbReference type="GO" id="GO:0005886">
    <property type="term" value="C:plasma membrane"/>
    <property type="evidence" value="ECO:0007669"/>
    <property type="project" value="UniProtKB-SubCell"/>
</dbReference>
<dbReference type="PROSITE" id="PS50885">
    <property type="entry name" value="HAMP"/>
    <property type="match status" value="1"/>
</dbReference>
<reference evidence="14 15" key="1">
    <citation type="submission" date="2020-08" db="EMBL/GenBank/DDBJ databases">
        <title>The Agave Microbiome: Exploring the role of microbial communities in plant adaptations to desert environments.</title>
        <authorList>
            <person name="Partida-Martinez L.P."/>
        </authorList>
    </citation>
    <scope>NUCLEOTIDE SEQUENCE [LARGE SCALE GENOMIC DNA]</scope>
    <source>
        <strain evidence="14 15">AT3.9</strain>
    </source>
</reference>
<keyword evidence="6 10" id="KW-0472">Membrane</keyword>
<evidence type="ECO:0000256" key="7">
    <source>
        <dbReference type="ARBA" id="ARBA00023224"/>
    </source>
</evidence>
<dbReference type="GO" id="GO:0004888">
    <property type="term" value="F:transmembrane signaling receptor activity"/>
    <property type="evidence" value="ECO:0007669"/>
    <property type="project" value="InterPro"/>
</dbReference>
<feature type="transmembrane region" description="Helical" evidence="10">
    <location>
        <begin position="191"/>
        <end position="210"/>
    </location>
</feature>
<proteinExistence type="inferred from homology"/>
<dbReference type="PRINTS" id="PR00260">
    <property type="entry name" value="CHEMTRNSDUCR"/>
</dbReference>
<comment type="caution">
    <text evidence="14">The sequence shown here is derived from an EMBL/GenBank/DDBJ whole genome shotgun (WGS) entry which is preliminary data.</text>
</comment>
<dbReference type="InterPro" id="IPR003660">
    <property type="entry name" value="HAMP_dom"/>
</dbReference>
<dbReference type="GO" id="GO:0007165">
    <property type="term" value="P:signal transduction"/>
    <property type="evidence" value="ECO:0007669"/>
    <property type="project" value="UniProtKB-KW"/>
</dbReference>
<keyword evidence="3" id="KW-0997">Cell inner membrane</keyword>
<comment type="similarity">
    <text evidence="8">Belongs to the methyl-accepting chemotaxis (MCP) protein family.</text>
</comment>
<evidence type="ECO:0000256" key="5">
    <source>
        <dbReference type="ARBA" id="ARBA00022989"/>
    </source>
</evidence>
<feature type="domain" description="HAMP" evidence="13">
    <location>
        <begin position="211"/>
        <end position="264"/>
    </location>
</feature>
<dbReference type="SMART" id="SM00283">
    <property type="entry name" value="MA"/>
    <property type="match status" value="1"/>
</dbReference>
<keyword evidence="2" id="KW-1003">Cell membrane</keyword>
<dbReference type="Gene3D" id="1.10.287.950">
    <property type="entry name" value="Methyl-accepting chemotaxis protein"/>
    <property type="match status" value="1"/>
</dbReference>
<keyword evidence="15" id="KW-1185">Reference proteome</keyword>
<evidence type="ECO:0000259" key="12">
    <source>
        <dbReference type="PROSITE" id="PS50192"/>
    </source>
</evidence>
<evidence type="ECO:0000256" key="9">
    <source>
        <dbReference type="PROSITE-ProRule" id="PRU00284"/>
    </source>
</evidence>
<dbReference type="InterPro" id="IPR004090">
    <property type="entry name" value="Chemotax_Me-accpt_rcpt"/>
</dbReference>
<evidence type="ECO:0000313" key="15">
    <source>
        <dbReference type="Proteomes" id="UP000532010"/>
    </source>
</evidence>
<dbReference type="PANTHER" id="PTHR32089">
    <property type="entry name" value="METHYL-ACCEPTING CHEMOTAXIS PROTEIN MCPB"/>
    <property type="match status" value="1"/>
</dbReference>
<sequence>MRMKFGIGTKIHSITLTALVGIAAIIAVTLFYLREEITQAQMVKTQHVVESAYGILSHYEAEERAGRLTREAAQKAAADAIRVLRYDTQEYFWINDMHPKMVMHPIKPELVGADLRENKDPTGLRLFVAFVDKVKESGAGFVPYLWPKPGAQEPVGKISYVKGFKPWGWIIGSGVYTDDTAAKVWSTALKLLSGVAIIVLLIGVVATFIGRSVTKPVLALGQVMRSLAEGERQIDVPARNRNDELGAMAHAVEVFRDTLIAKDEADKIYAGDADAQARRAQRLDQLTRQFEANVAALTRTLSTAASEMEGTAQTMAATAEQTNVQSRTVATAAEQASVNVQTVAAATEELSISTREIAAQISQSAKVAGAAVEETRRTDVTVQALASTAEKIGAVIALINTIAGQTNLLALNATIEAARAGEAGKGFAVVASEVKELANQTTKATEEISAQIVEIQQATREAVSAIQNIGSTIGQMSETSVAIAAAIEEQGAATGEIARNVQEAARGTASVSGSILDVRQGAELTGTAASRVLGAAQELARHSSDLSREVQSFLTDVKAA</sequence>
<dbReference type="Proteomes" id="UP000532010">
    <property type="component" value="Unassembled WGS sequence"/>
</dbReference>
<dbReference type="Pfam" id="PF00015">
    <property type="entry name" value="MCPsignal"/>
    <property type="match status" value="1"/>
</dbReference>
<feature type="domain" description="T-SNARE coiled-coil homology" evidence="12">
    <location>
        <begin position="456"/>
        <end position="518"/>
    </location>
</feature>
<protein>
    <submittedName>
        <fullName evidence="14">Methyl-accepting chemotaxis protein</fullName>
    </submittedName>
</protein>
<evidence type="ECO:0000256" key="1">
    <source>
        <dbReference type="ARBA" id="ARBA00004429"/>
    </source>
</evidence>
<name>A0A7W4YW16_9HYPH</name>
<evidence type="ECO:0000313" key="14">
    <source>
        <dbReference type="EMBL" id="MBB3018980.1"/>
    </source>
</evidence>
<gene>
    <name evidence="14" type="ORF">FHR70_002034</name>
</gene>
<dbReference type="PROSITE" id="PS50111">
    <property type="entry name" value="CHEMOTAXIS_TRANSDUC_2"/>
    <property type="match status" value="1"/>
</dbReference>
<feature type="transmembrane region" description="Helical" evidence="10">
    <location>
        <begin position="12"/>
        <end position="33"/>
    </location>
</feature>
<evidence type="ECO:0000256" key="10">
    <source>
        <dbReference type="SAM" id="Phobius"/>
    </source>
</evidence>
<dbReference type="Pfam" id="PF17200">
    <property type="entry name" value="sCache_2"/>
    <property type="match status" value="1"/>
</dbReference>
<dbReference type="RefSeq" id="WP_343058776.1">
    <property type="nucleotide sequence ID" value="NZ_JACHWB010000002.1"/>
</dbReference>
<dbReference type="GO" id="GO:0006935">
    <property type="term" value="P:chemotaxis"/>
    <property type="evidence" value="ECO:0007669"/>
    <property type="project" value="InterPro"/>
</dbReference>
<dbReference type="PROSITE" id="PS50192">
    <property type="entry name" value="T_SNARE"/>
    <property type="match status" value="1"/>
</dbReference>
<evidence type="ECO:0000256" key="3">
    <source>
        <dbReference type="ARBA" id="ARBA00022519"/>
    </source>
</evidence>
<evidence type="ECO:0000259" key="11">
    <source>
        <dbReference type="PROSITE" id="PS50111"/>
    </source>
</evidence>
<dbReference type="InterPro" id="IPR004089">
    <property type="entry name" value="MCPsignal_dom"/>
</dbReference>
<keyword evidence="5 10" id="KW-1133">Transmembrane helix</keyword>
<dbReference type="CDD" id="cd06225">
    <property type="entry name" value="HAMP"/>
    <property type="match status" value="1"/>
</dbReference>
<organism evidence="14 15">
    <name type="scientific">Microvirga lupini</name>
    <dbReference type="NCBI Taxonomy" id="420324"/>
    <lineage>
        <taxon>Bacteria</taxon>
        <taxon>Pseudomonadati</taxon>
        <taxon>Pseudomonadota</taxon>
        <taxon>Alphaproteobacteria</taxon>
        <taxon>Hyphomicrobiales</taxon>
        <taxon>Methylobacteriaceae</taxon>
        <taxon>Microvirga</taxon>
    </lineage>
</organism>
<keyword evidence="7 9" id="KW-0807">Transducer</keyword>
<dbReference type="Gene3D" id="1.10.8.500">
    <property type="entry name" value="HAMP domain in histidine kinase"/>
    <property type="match status" value="1"/>
</dbReference>
<evidence type="ECO:0000256" key="4">
    <source>
        <dbReference type="ARBA" id="ARBA00022692"/>
    </source>
</evidence>
<evidence type="ECO:0000256" key="2">
    <source>
        <dbReference type="ARBA" id="ARBA00022475"/>
    </source>
</evidence>
<dbReference type="SMART" id="SM01049">
    <property type="entry name" value="Cache_2"/>
    <property type="match status" value="1"/>
</dbReference>
<evidence type="ECO:0000256" key="8">
    <source>
        <dbReference type="ARBA" id="ARBA00029447"/>
    </source>
</evidence>
<dbReference type="EMBL" id="JACHWB010000002">
    <property type="protein sequence ID" value="MBB3018980.1"/>
    <property type="molecule type" value="Genomic_DNA"/>
</dbReference>
<evidence type="ECO:0000259" key="13">
    <source>
        <dbReference type="PROSITE" id="PS50885"/>
    </source>
</evidence>
<dbReference type="AlphaFoldDB" id="A0A7W4YW16"/>
<accession>A0A7W4YW16</accession>
<comment type="subcellular location">
    <subcellularLocation>
        <location evidence="1">Cell inner membrane</location>
        <topology evidence="1">Multi-pass membrane protein</topology>
    </subcellularLocation>
</comment>
<dbReference type="InterPro" id="IPR033480">
    <property type="entry name" value="sCache_2"/>
</dbReference>
<dbReference type="PANTHER" id="PTHR32089:SF112">
    <property type="entry name" value="LYSOZYME-LIKE PROTEIN-RELATED"/>
    <property type="match status" value="1"/>
</dbReference>
<dbReference type="Pfam" id="PF00672">
    <property type="entry name" value="HAMP"/>
    <property type="match status" value="1"/>
</dbReference>
<dbReference type="Gene3D" id="3.30.450.20">
    <property type="entry name" value="PAS domain"/>
    <property type="match status" value="1"/>
</dbReference>
<keyword evidence="4 10" id="KW-0812">Transmembrane</keyword>
<feature type="domain" description="Methyl-accepting transducer" evidence="11">
    <location>
        <begin position="304"/>
        <end position="540"/>
    </location>
</feature>
<dbReference type="InterPro" id="IPR000727">
    <property type="entry name" value="T_SNARE_dom"/>
</dbReference>